<dbReference type="SMART" id="SM00028">
    <property type="entry name" value="TPR"/>
    <property type="match status" value="8"/>
</dbReference>
<dbReference type="PANTHER" id="PTHR45586:SF1">
    <property type="entry name" value="LIPOPOLYSACCHARIDE ASSEMBLY PROTEIN B"/>
    <property type="match status" value="1"/>
</dbReference>
<feature type="chain" id="PRO_5022180540" evidence="4">
    <location>
        <begin position="22"/>
        <end position="879"/>
    </location>
</feature>
<dbReference type="PROSITE" id="PS50005">
    <property type="entry name" value="TPR"/>
    <property type="match status" value="2"/>
</dbReference>
<dbReference type="Pfam" id="PF13485">
    <property type="entry name" value="Peptidase_MA_2"/>
    <property type="match status" value="1"/>
</dbReference>
<dbReference type="PANTHER" id="PTHR45586">
    <property type="entry name" value="TPR REPEAT-CONTAINING PROTEIN PA4667"/>
    <property type="match status" value="1"/>
</dbReference>
<dbReference type="Pfam" id="PF14559">
    <property type="entry name" value="TPR_19"/>
    <property type="match status" value="2"/>
</dbReference>
<dbReference type="Proteomes" id="UP000319576">
    <property type="component" value="Chromosome"/>
</dbReference>
<reference evidence="6 7" key="1">
    <citation type="submission" date="2019-02" db="EMBL/GenBank/DDBJ databases">
        <title>Deep-cultivation of Planctomycetes and their phenomic and genomic characterization uncovers novel biology.</title>
        <authorList>
            <person name="Wiegand S."/>
            <person name="Jogler M."/>
            <person name="Boedeker C."/>
            <person name="Pinto D."/>
            <person name="Vollmers J."/>
            <person name="Rivas-Marin E."/>
            <person name="Kohn T."/>
            <person name="Peeters S.H."/>
            <person name="Heuer A."/>
            <person name="Rast P."/>
            <person name="Oberbeckmann S."/>
            <person name="Bunk B."/>
            <person name="Jeske O."/>
            <person name="Meyerdierks A."/>
            <person name="Storesund J.E."/>
            <person name="Kallscheuer N."/>
            <person name="Luecker S."/>
            <person name="Lage O.M."/>
            <person name="Pohl T."/>
            <person name="Merkel B.J."/>
            <person name="Hornburger P."/>
            <person name="Mueller R.-W."/>
            <person name="Bruemmer F."/>
            <person name="Labrenz M."/>
            <person name="Spormann A.M."/>
            <person name="Op den Camp H."/>
            <person name="Overmann J."/>
            <person name="Amann R."/>
            <person name="Jetten M.S.M."/>
            <person name="Mascher T."/>
            <person name="Medema M.H."/>
            <person name="Devos D.P."/>
            <person name="Kaster A.-K."/>
            <person name="Ovreas L."/>
            <person name="Rohde M."/>
            <person name="Galperin M.Y."/>
            <person name="Jogler C."/>
        </authorList>
    </citation>
    <scope>NUCLEOTIDE SEQUENCE [LARGE SCALE GENOMIC DNA]</scope>
    <source>
        <strain evidence="6 7">ETA_A1</strain>
    </source>
</reference>
<dbReference type="RefSeq" id="WP_145238094.1">
    <property type="nucleotide sequence ID" value="NZ_CP036273.1"/>
</dbReference>
<dbReference type="InterPro" id="IPR019734">
    <property type="entry name" value="TPR_rpt"/>
</dbReference>
<dbReference type="InterPro" id="IPR039568">
    <property type="entry name" value="Peptidase_MA-like_dom"/>
</dbReference>
<organism evidence="6 7">
    <name type="scientific">Urbifossiella limnaea</name>
    <dbReference type="NCBI Taxonomy" id="2528023"/>
    <lineage>
        <taxon>Bacteria</taxon>
        <taxon>Pseudomonadati</taxon>
        <taxon>Planctomycetota</taxon>
        <taxon>Planctomycetia</taxon>
        <taxon>Gemmatales</taxon>
        <taxon>Gemmataceae</taxon>
        <taxon>Urbifossiella</taxon>
    </lineage>
</organism>
<feature type="domain" description="Peptidase MA-like" evidence="5">
    <location>
        <begin position="517"/>
        <end position="656"/>
    </location>
</feature>
<dbReference type="InterPro" id="IPR051012">
    <property type="entry name" value="CellSynth/LPSAsmb/PSIAsmb"/>
</dbReference>
<evidence type="ECO:0000259" key="5">
    <source>
        <dbReference type="Pfam" id="PF13485"/>
    </source>
</evidence>
<evidence type="ECO:0000256" key="1">
    <source>
        <dbReference type="ARBA" id="ARBA00022737"/>
    </source>
</evidence>
<evidence type="ECO:0000256" key="4">
    <source>
        <dbReference type="SAM" id="SignalP"/>
    </source>
</evidence>
<dbReference type="EMBL" id="CP036273">
    <property type="protein sequence ID" value="QDU20480.1"/>
    <property type="molecule type" value="Genomic_DNA"/>
</dbReference>
<feature type="repeat" description="TPR" evidence="3">
    <location>
        <begin position="210"/>
        <end position="243"/>
    </location>
</feature>
<dbReference type="Gene3D" id="1.25.40.10">
    <property type="entry name" value="Tetratricopeptide repeat domain"/>
    <property type="match status" value="3"/>
</dbReference>
<evidence type="ECO:0000256" key="2">
    <source>
        <dbReference type="ARBA" id="ARBA00022803"/>
    </source>
</evidence>
<keyword evidence="2 3" id="KW-0802">TPR repeat</keyword>
<evidence type="ECO:0000256" key="3">
    <source>
        <dbReference type="PROSITE-ProRule" id="PRU00339"/>
    </source>
</evidence>
<feature type="signal peptide" evidence="4">
    <location>
        <begin position="1"/>
        <end position="21"/>
    </location>
</feature>
<feature type="repeat" description="TPR" evidence="3">
    <location>
        <begin position="346"/>
        <end position="379"/>
    </location>
</feature>
<dbReference type="InterPro" id="IPR011990">
    <property type="entry name" value="TPR-like_helical_dom_sf"/>
</dbReference>
<proteinExistence type="predicted"/>
<keyword evidence="7" id="KW-1185">Reference proteome</keyword>
<dbReference type="AlphaFoldDB" id="A0A517XSJ1"/>
<gene>
    <name evidence="6" type="ORF">ETAA1_24320</name>
</gene>
<evidence type="ECO:0000313" key="6">
    <source>
        <dbReference type="EMBL" id="QDU20480.1"/>
    </source>
</evidence>
<dbReference type="KEGG" id="uli:ETAA1_24320"/>
<name>A0A517XSJ1_9BACT</name>
<sequence precursor="true">MRRAVFAAVTAAVVVALGTSAQPPTGDPLAEPRQRLRRGNYEEARAGFAAAAKEHAPAAAIGTARAWRAEGEATKARDVLDAALKASAGHPDLLAARADLLYSLGKWDDALADAAAALAKQPDHVLARWVKARLLRDKGDLPAADAEVKWFVRHYSDAENADRPITDPDTLLIVGQAGVENATWNNRPQQFQFVLNEVYKDAKKHAPDCWEAEYLAGSLLLEKHNRAQALEAFDAALKINPRAADALAAKGEAALDALDLTVADRLADAALKVNPRHPAALRLKADVFLAGGDTLTARRHLLAAKQVNPRDEATLARLAGLARLANDASAFDALVKEVEGFDARPAAFYHDLAGVLDARKQYGQAETFFRKAAELRPQLPAAKAGLGMLLLRTGREPEAKVVLDAAFKADPFNVRVSNSRLVLKHLETYQTVETPHYVVRFDPKADKLLAPFLAEYLEDVHAGFATDYGFSFDGKVVVEVFSSREMFSGRTIALPGLPDVAAGACTGRVVAFPSPSADKLNWSRVVRHELTHAFNLLQTDYRVPHWLTEGLAVRSEGGERPPEWMAVLRERHAAAKLFDLDTITLGFVRPRTPDDWPLAYLQSLLYVEYLTRTHGQPAVGKLLDAYRGGASTTAALKAATGVEQGTFEAGYRAFVTEVVRGKGARREKALTFAELEAAQKDRPDDPDLMARLAGEYVRRNKAADARRLIDAALAAEPGHPLGSVLKARMLDAAAGRAVLETAAKENPDDARVLLALGRALTAAKEYDAAAVVFERGRKAASEGPDWLPELARLYTVLKKADPLADVLAEMTARDPDDLPARLRLARLRLDGGNAGAAERAAREALRLDLAHEEARTLLLAALRAQKKDAEADRIARRYE</sequence>
<evidence type="ECO:0000313" key="7">
    <source>
        <dbReference type="Proteomes" id="UP000319576"/>
    </source>
</evidence>
<keyword evidence="4" id="KW-0732">Signal</keyword>
<dbReference type="OrthoDB" id="240178at2"/>
<protein>
    <submittedName>
        <fullName evidence="6">Tetratricopeptide repeat protein</fullName>
    </submittedName>
</protein>
<dbReference type="Pfam" id="PF13432">
    <property type="entry name" value="TPR_16"/>
    <property type="match status" value="3"/>
</dbReference>
<accession>A0A517XSJ1</accession>
<keyword evidence="1" id="KW-0677">Repeat</keyword>
<dbReference type="SUPFAM" id="SSF48452">
    <property type="entry name" value="TPR-like"/>
    <property type="match status" value="3"/>
</dbReference>